<dbReference type="PANTHER" id="PTHR43244">
    <property type="match status" value="1"/>
</dbReference>
<dbReference type="Pfam" id="PF00296">
    <property type="entry name" value="Bac_luciferase"/>
    <property type="match status" value="1"/>
</dbReference>
<gene>
    <name evidence="3" type="ORF">H0B56_16825</name>
</gene>
<keyword evidence="1" id="KW-0560">Oxidoreductase</keyword>
<reference evidence="3 4" key="1">
    <citation type="submission" date="2020-07" db="EMBL/GenBank/DDBJ databases">
        <title>Genome of Haloechinothrix sp.</title>
        <authorList>
            <person name="Tang S.-K."/>
            <person name="Yang L."/>
            <person name="Zhu W.-Y."/>
        </authorList>
    </citation>
    <scope>NUCLEOTIDE SEQUENCE [LARGE SCALE GENOMIC DNA]</scope>
    <source>
        <strain evidence="3 4">YIM 98757</strain>
    </source>
</reference>
<evidence type="ECO:0000313" key="3">
    <source>
        <dbReference type="EMBL" id="MBA0127217.1"/>
    </source>
</evidence>
<dbReference type="GO" id="GO:0016705">
    <property type="term" value="F:oxidoreductase activity, acting on paired donors, with incorporation or reduction of molecular oxygen"/>
    <property type="evidence" value="ECO:0007669"/>
    <property type="project" value="InterPro"/>
</dbReference>
<name>A0A838ADF0_9PSEU</name>
<dbReference type="InterPro" id="IPR036661">
    <property type="entry name" value="Luciferase-like_sf"/>
</dbReference>
<dbReference type="Proteomes" id="UP000582974">
    <property type="component" value="Unassembled WGS sequence"/>
</dbReference>
<dbReference type="InterPro" id="IPR050564">
    <property type="entry name" value="F420-G6PD/mer"/>
</dbReference>
<dbReference type="SUPFAM" id="SSF51679">
    <property type="entry name" value="Bacterial luciferase-like"/>
    <property type="match status" value="1"/>
</dbReference>
<evidence type="ECO:0000259" key="2">
    <source>
        <dbReference type="Pfam" id="PF00296"/>
    </source>
</evidence>
<dbReference type="RefSeq" id="WP_180894044.1">
    <property type="nucleotide sequence ID" value="NZ_JACCKD010000006.1"/>
</dbReference>
<dbReference type="CDD" id="cd01097">
    <property type="entry name" value="Tetrahydromethanopterin_reductase"/>
    <property type="match status" value="1"/>
</dbReference>
<organism evidence="3 4">
    <name type="scientific">Haloechinothrix aidingensis</name>
    <dbReference type="NCBI Taxonomy" id="2752311"/>
    <lineage>
        <taxon>Bacteria</taxon>
        <taxon>Bacillati</taxon>
        <taxon>Actinomycetota</taxon>
        <taxon>Actinomycetes</taxon>
        <taxon>Pseudonocardiales</taxon>
        <taxon>Pseudonocardiaceae</taxon>
        <taxon>Haloechinothrix</taxon>
    </lineage>
</organism>
<dbReference type="EMBL" id="JACCKD010000006">
    <property type="protein sequence ID" value="MBA0127217.1"/>
    <property type="molecule type" value="Genomic_DNA"/>
</dbReference>
<comment type="caution">
    <text evidence="3">The sequence shown here is derived from an EMBL/GenBank/DDBJ whole genome shotgun (WGS) entry which is preliminary data.</text>
</comment>
<dbReference type="InterPro" id="IPR011251">
    <property type="entry name" value="Luciferase-like_dom"/>
</dbReference>
<accession>A0A838ADF0</accession>
<dbReference type="Gene3D" id="3.20.20.30">
    <property type="entry name" value="Luciferase-like domain"/>
    <property type="match status" value="1"/>
</dbReference>
<proteinExistence type="predicted"/>
<feature type="domain" description="Luciferase-like" evidence="2">
    <location>
        <begin position="12"/>
        <end position="300"/>
    </location>
</feature>
<dbReference type="AlphaFoldDB" id="A0A838ADF0"/>
<evidence type="ECO:0000256" key="1">
    <source>
        <dbReference type="ARBA" id="ARBA00023002"/>
    </source>
</evidence>
<protein>
    <submittedName>
        <fullName evidence="3">LLM class flavin-dependent oxidoreductase</fullName>
    </submittedName>
</protein>
<dbReference type="PANTHER" id="PTHR43244:SF1">
    <property type="entry name" value="5,10-METHYLENETETRAHYDROMETHANOPTERIN REDUCTASE"/>
    <property type="match status" value="1"/>
</dbReference>
<keyword evidence="4" id="KW-1185">Reference proteome</keyword>
<evidence type="ECO:0000313" key="4">
    <source>
        <dbReference type="Proteomes" id="UP000582974"/>
    </source>
</evidence>
<sequence length="328" mass="34530">MNTNPLGVLVMTSTPPEDVGPTAAMIEDLGFGEAWVAEDYFFYGGFTASAAALASTSTIPVKLGIVASVARHPAVTAMEIANLARTYPGRFTAGIGHGVPAWTDQMALTARSPLSAMEECVSGIRSLLRGETVDDEGRSFTYRSVSLTHPATTDVPLFTGVVGPKSLALSGRIADGTVVSVLAGPTYVRSAREHIERGMAAGDRKEHLMPVFALSSVSEDSATARAAVRPALAMYLTALGPHNPLSGALGWNDHLAELLEGGMERVEREMPEEWIDEMAIAGNPAEVSDKVRRLLDAGASSVVLAPVNPASTADELRLVSKSVLPEFS</sequence>